<accession>A0A5J4SBW5</accession>
<name>A0A5J4SBW5_9ZZZZ</name>
<organism evidence="1">
    <name type="scientific">termite gut metagenome</name>
    <dbReference type="NCBI Taxonomy" id="433724"/>
    <lineage>
        <taxon>unclassified sequences</taxon>
        <taxon>metagenomes</taxon>
        <taxon>organismal metagenomes</taxon>
    </lineage>
</organism>
<dbReference type="AlphaFoldDB" id="A0A5J4SBW5"/>
<proteinExistence type="predicted"/>
<dbReference type="EMBL" id="SNRY01000279">
    <property type="protein sequence ID" value="KAA6343252.1"/>
    <property type="molecule type" value="Genomic_DNA"/>
</dbReference>
<dbReference type="PROSITE" id="PS51257">
    <property type="entry name" value="PROKAR_LIPOPROTEIN"/>
    <property type="match status" value="1"/>
</dbReference>
<sequence>MKKRLLGITAIMFFLIAGCSYADDVIWDFLNYDVIFAVADNSGNDLLNPETGGNILEKEITVEYQGKIFKRAEADTRLNVPMPLGLRMYYYEPAQATVLSFGEFSPTKNYKGESFTINWGDGTKDIIKFDLYITWRRHDPTVHKIIYLNNKQYSNESFLIKIVKK</sequence>
<protein>
    <recommendedName>
        <fullName evidence="2">Lipoprotein</fullName>
    </recommendedName>
</protein>
<comment type="caution">
    <text evidence="1">The sequence shown here is derived from an EMBL/GenBank/DDBJ whole genome shotgun (WGS) entry which is preliminary data.</text>
</comment>
<gene>
    <name evidence="1" type="ORF">EZS27_009044</name>
</gene>
<evidence type="ECO:0008006" key="2">
    <source>
        <dbReference type="Google" id="ProtNLM"/>
    </source>
</evidence>
<reference evidence="1" key="1">
    <citation type="submission" date="2019-03" db="EMBL/GenBank/DDBJ databases">
        <title>Single cell metagenomics reveals metabolic interactions within the superorganism composed of flagellate Streblomastix strix and complex community of Bacteroidetes bacteria on its surface.</title>
        <authorList>
            <person name="Treitli S.C."/>
            <person name="Kolisko M."/>
            <person name="Husnik F."/>
            <person name="Keeling P."/>
            <person name="Hampl V."/>
        </authorList>
    </citation>
    <scope>NUCLEOTIDE SEQUENCE</scope>
    <source>
        <strain evidence="1">STM</strain>
    </source>
</reference>
<evidence type="ECO:0000313" key="1">
    <source>
        <dbReference type="EMBL" id="KAA6343252.1"/>
    </source>
</evidence>